<name>A0A5Q0H3Z8_SACSY</name>
<dbReference type="SUPFAM" id="SSF52980">
    <property type="entry name" value="Restriction endonuclease-like"/>
    <property type="match status" value="1"/>
</dbReference>
<dbReference type="Pfam" id="PF04471">
    <property type="entry name" value="Mrr_cat"/>
    <property type="match status" value="1"/>
</dbReference>
<protein>
    <submittedName>
        <fullName evidence="2">Restriction endonuclease</fullName>
    </submittedName>
</protein>
<dbReference type="RefSeq" id="WP_033436050.1">
    <property type="nucleotide sequence ID" value="NZ_CP034550.1"/>
</dbReference>
<dbReference type="GO" id="GO:0004519">
    <property type="term" value="F:endonuclease activity"/>
    <property type="evidence" value="ECO:0007669"/>
    <property type="project" value="UniProtKB-KW"/>
</dbReference>
<dbReference type="InterPro" id="IPR007560">
    <property type="entry name" value="Restrct_endonuc_IV_Mrr"/>
</dbReference>
<dbReference type="GO" id="GO:0009307">
    <property type="term" value="P:DNA restriction-modification system"/>
    <property type="evidence" value="ECO:0007669"/>
    <property type="project" value="InterPro"/>
</dbReference>
<dbReference type="InterPro" id="IPR011335">
    <property type="entry name" value="Restrct_endonuc-II-like"/>
</dbReference>
<sequence>MASDPYHYPPDLFSLLVDTIPLLQRSKPDTVRFFRACGVDERHLADVQRRVAADRSSITKYDIARTALGRVNEEGDSGLRARREIVRRVVEWEDFSTCWSEEALKAQGLVAKVRQLVSVKDAFVRMQQERDRERDERLRSQREAAAAAQRKREQRQQLYRQLTKLFSMTDPRQRGLELERLLNQIFKLDGLGVRDSFTLNITDGGQIGEQIDGLIELDNQPYLVEVKWWNKPLGVDGVSQHLVRVYSRADVHGLIISASGFAATSIDQCRTVLAQKTIVLAELGEIVYLLEREGDLAEWLRVKTRVAMVDRRPLYRPNVDGVA</sequence>
<dbReference type="GO" id="GO:0003677">
    <property type="term" value="F:DNA binding"/>
    <property type="evidence" value="ECO:0007669"/>
    <property type="project" value="InterPro"/>
</dbReference>
<evidence type="ECO:0000259" key="1">
    <source>
        <dbReference type="Pfam" id="PF04471"/>
    </source>
</evidence>
<dbReference type="KEGG" id="ssyi:EKG83_26765"/>
<evidence type="ECO:0000313" key="2">
    <source>
        <dbReference type="EMBL" id="QFZ20530.1"/>
    </source>
</evidence>
<proteinExistence type="predicted"/>
<accession>A0A5Q0H3Z8</accession>
<dbReference type="Proteomes" id="UP000325787">
    <property type="component" value="Chromosome"/>
</dbReference>
<gene>
    <name evidence="2" type="ORF">EKG83_26765</name>
</gene>
<dbReference type="EMBL" id="CP034550">
    <property type="protein sequence ID" value="QFZ20530.1"/>
    <property type="molecule type" value="Genomic_DNA"/>
</dbReference>
<evidence type="ECO:0000313" key="3">
    <source>
        <dbReference type="Proteomes" id="UP000325787"/>
    </source>
</evidence>
<reference evidence="3" key="1">
    <citation type="journal article" date="2021" name="Curr. Microbiol.">
        <title>Complete genome of nocamycin-producing strain Saccharothrix syringae NRRL B-16468 reveals the biosynthetic potential for secondary metabolites.</title>
        <authorList>
            <person name="Mo X."/>
            <person name="Yang S."/>
        </authorList>
    </citation>
    <scope>NUCLEOTIDE SEQUENCE [LARGE SCALE GENOMIC DNA]</scope>
    <source>
        <strain evidence="3">ATCC 51364 / DSM 43886 / JCM 6844 / KCTC 9398 / NBRC 14523 / NRRL B-16468 / INA 2240</strain>
    </source>
</reference>
<keyword evidence="2" id="KW-0378">Hydrolase</keyword>
<keyword evidence="2" id="KW-0255">Endonuclease</keyword>
<keyword evidence="3" id="KW-1185">Reference proteome</keyword>
<keyword evidence="2" id="KW-0540">Nuclease</keyword>
<dbReference type="OrthoDB" id="5197274at2"/>
<dbReference type="AlphaFoldDB" id="A0A5Q0H3Z8"/>
<feature type="domain" description="Restriction endonuclease type IV Mrr" evidence="1">
    <location>
        <begin position="175"/>
        <end position="289"/>
    </location>
</feature>
<organism evidence="2 3">
    <name type="scientific">Saccharothrix syringae</name>
    <name type="common">Nocardiopsis syringae</name>
    <dbReference type="NCBI Taxonomy" id="103733"/>
    <lineage>
        <taxon>Bacteria</taxon>
        <taxon>Bacillati</taxon>
        <taxon>Actinomycetota</taxon>
        <taxon>Actinomycetes</taxon>
        <taxon>Pseudonocardiales</taxon>
        <taxon>Pseudonocardiaceae</taxon>
        <taxon>Saccharothrix</taxon>
    </lineage>
</organism>